<sequence>MAPGKKMKSNPIEKWLDSQETQAETPGVSGADGQADVTVGMPKANNDVASSWDTRVWDRNLNRLLSLADAPISEYQQLFDEALDILDGESSDDKQDLILSLGSESGWQVIRRVVEGEVFDTSFAPFYTSFLSILTHEELDHPVMLERTVEAIYFVLYGQEGSRGIGFLNTLVGSFEEDRYKDIPSHILASTFLPISTFLLNIVKFNKDSLRRPEFPEFVKRIEKICPKSDECFRDITDKLEQVDLLLTVVKISKSTLEKKKSAKLTAPPASDREDFPGSLSYYGKRHDNDSARISKIAILPTSGEVLSKRQDFRPKAITVPDANHHLTGIQRLFDTQFRLLREESIGEIKAAIRMVFDDWHMYSNPIYFQDRPKRIIKVNNGGSFIRIFHNATVSMMTFDRRNGPVAIMTFDQPSPPNSYSEGNRRLQWWGQSRELQEGSLVALVNNERDVLFLTVSRRFVRRAGGQGPEEDVYSGSDALSPELKNSPVYDSNGAILKDLAGSRDRSTIFLGMADPDRAEDISKIFEMVGHRSKAVLVEFPGVMAASFQAVLKCLQGLSVKPTIPFANWLQGPSEATPASIRPPKYLTKNDETLDLTSITHDKTPLTFSIESPVTMEDLRKHTTLDEGQSVALLAALQRELALIQGPPGTGKSYVGVQLAKILLDNKYVTMIGPIVCVCYTNHALDQFLEDLMDAGVPGKSILRLGSRTQSERVAKECSSIKEVGESITATKAEKQTLFNLNRDLDELVQKMKDIAKKTNALQHEPTIKAYLSKRYRELHDLFYPPDAVDPEGFTVKATSKNMCPITHWAQSTTQYGLKPEMPMSRLHELGPKIFHIEGEYRRRIHDQWLDEMRKELLDDVYFTLIKKHQELIEEVKACHKERDRRGLQEMNVIGATTTGLATYSPLLRMLKAKVLICEEAAEVLEAHVLTALLPSVQHAILIGDHLQLRPQINNFVELSAESRAGAAYRLDESLFERLASQMPLAQLDTQRRMHPSISELIRSTLYPSLTDYPSTAEYPEVVGMRKRLFWLDHHHTEDGFRNDMDDPNNTSKTNAWEVEMVMGLMKHIQRQGVYKSGKIAVITPYAGQLRLLQQKMSDSFEVILNEKDEAQLEKQDPNSVIKNGPKVGKGRLLDSLRIATVDNFQGEEADIIIISLVRSNPRGNCGFLKTSNRINVLLSRARHGMYIIGDSNTARRNVPMWDQVIRILAQNGNLSNMFDLSCSRHPEKRIFIVTPGDFSKFSPEGGCALPCGRDLECGHPCPDHCHSEAMHNSVACQEPCTRTRKTCNHVCSKKCFESCANCPVIVNDIELSCGHIQETMPCWQSHNLEAFHCRKQVHKKLPFCEHSAKMDCSLDPKDYLCQETCREILSCGHMCSLQCNHTRFEVERGETIKSIHDALPCRVECRRPRDDCEHTCKESCHPGSGCPPCWAPASVKCTFGHVMMGVCADAGQMLGVCSECVKKPRRQGRLVEMFGGLIL</sequence>
<keyword evidence="4" id="KW-0067">ATP-binding</keyword>
<evidence type="ECO:0000313" key="10">
    <source>
        <dbReference type="Proteomes" id="UP000275078"/>
    </source>
</evidence>
<evidence type="ECO:0000256" key="6">
    <source>
        <dbReference type="SAM" id="Coils"/>
    </source>
</evidence>
<dbReference type="CDD" id="cd17936">
    <property type="entry name" value="EEXXEc_NFX1"/>
    <property type="match status" value="1"/>
</dbReference>
<evidence type="ECO:0000256" key="1">
    <source>
        <dbReference type="ARBA" id="ARBA00022723"/>
    </source>
</evidence>
<evidence type="ECO:0000256" key="5">
    <source>
        <dbReference type="ARBA" id="ARBA00022833"/>
    </source>
</evidence>
<evidence type="ECO:0000256" key="7">
    <source>
        <dbReference type="SAM" id="MobiDB-lite"/>
    </source>
</evidence>
<dbReference type="GO" id="GO:0016787">
    <property type="term" value="F:hydrolase activity"/>
    <property type="evidence" value="ECO:0007669"/>
    <property type="project" value="UniProtKB-KW"/>
</dbReference>
<keyword evidence="10" id="KW-1185">Reference proteome</keyword>
<keyword evidence="4" id="KW-0347">Helicase</keyword>
<keyword evidence="5" id="KW-0862">Zinc</keyword>
<feature type="domain" description="NF-X1-type" evidence="8">
    <location>
        <begin position="1258"/>
        <end position="1283"/>
    </location>
</feature>
<dbReference type="GO" id="GO:0031380">
    <property type="term" value="C:nuclear RNA-directed RNA polymerase complex"/>
    <property type="evidence" value="ECO:0007669"/>
    <property type="project" value="TreeGrafter"/>
</dbReference>
<evidence type="ECO:0000256" key="3">
    <source>
        <dbReference type="ARBA" id="ARBA00022771"/>
    </source>
</evidence>
<dbReference type="EMBL" id="ML119649">
    <property type="protein sequence ID" value="RPA86468.1"/>
    <property type="molecule type" value="Genomic_DNA"/>
</dbReference>
<gene>
    <name evidence="9" type="ORF">BJ508DRAFT_372729</name>
</gene>
<dbReference type="CDD" id="cd18808">
    <property type="entry name" value="SF1_C_Upf1"/>
    <property type="match status" value="1"/>
</dbReference>
<dbReference type="Gene3D" id="3.40.50.300">
    <property type="entry name" value="P-loop containing nucleotide triphosphate hydrolases"/>
    <property type="match status" value="3"/>
</dbReference>
<reference evidence="9 10" key="1">
    <citation type="journal article" date="2018" name="Nat. Ecol. Evol.">
        <title>Pezizomycetes genomes reveal the molecular basis of ectomycorrhizal truffle lifestyle.</title>
        <authorList>
            <person name="Murat C."/>
            <person name="Payen T."/>
            <person name="Noel B."/>
            <person name="Kuo A."/>
            <person name="Morin E."/>
            <person name="Chen J."/>
            <person name="Kohler A."/>
            <person name="Krizsan K."/>
            <person name="Balestrini R."/>
            <person name="Da Silva C."/>
            <person name="Montanini B."/>
            <person name="Hainaut M."/>
            <person name="Levati E."/>
            <person name="Barry K.W."/>
            <person name="Belfiori B."/>
            <person name="Cichocki N."/>
            <person name="Clum A."/>
            <person name="Dockter R.B."/>
            <person name="Fauchery L."/>
            <person name="Guy J."/>
            <person name="Iotti M."/>
            <person name="Le Tacon F."/>
            <person name="Lindquist E.A."/>
            <person name="Lipzen A."/>
            <person name="Malagnac F."/>
            <person name="Mello A."/>
            <person name="Molinier V."/>
            <person name="Miyauchi S."/>
            <person name="Poulain J."/>
            <person name="Riccioni C."/>
            <person name="Rubini A."/>
            <person name="Sitrit Y."/>
            <person name="Splivallo R."/>
            <person name="Traeger S."/>
            <person name="Wang M."/>
            <person name="Zifcakova L."/>
            <person name="Wipf D."/>
            <person name="Zambonelli A."/>
            <person name="Paolocci F."/>
            <person name="Nowrousian M."/>
            <person name="Ottonello S."/>
            <person name="Baldrian P."/>
            <person name="Spatafora J.W."/>
            <person name="Henrissat B."/>
            <person name="Nagy L.G."/>
            <person name="Aury J.M."/>
            <person name="Wincker P."/>
            <person name="Grigoriev I.V."/>
            <person name="Bonfante P."/>
            <person name="Martin F.M."/>
        </authorList>
    </citation>
    <scope>NUCLEOTIDE SEQUENCE [LARGE SCALE GENOMIC DNA]</scope>
    <source>
        <strain evidence="9 10">RN42</strain>
    </source>
</reference>
<dbReference type="Pfam" id="PF13086">
    <property type="entry name" value="AAA_11"/>
    <property type="match status" value="1"/>
</dbReference>
<dbReference type="CDD" id="cd06008">
    <property type="entry name" value="NF-X1-zinc-finger"/>
    <property type="match status" value="2"/>
</dbReference>
<evidence type="ECO:0000313" key="9">
    <source>
        <dbReference type="EMBL" id="RPA86468.1"/>
    </source>
</evidence>
<keyword evidence="3" id="KW-0863">Zinc-finger</keyword>
<keyword evidence="4" id="KW-0547">Nucleotide-binding</keyword>
<keyword evidence="2" id="KW-0677">Repeat</keyword>
<dbReference type="GO" id="GO:0008270">
    <property type="term" value="F:zinc ion binding"/>
    <property type="evidence" value="ECO:0007669"/>
    <property type="project" value="UniProtKB-KW"/>
</dbReference>
<feature type="domain" description="NF-X1-type" evidence="8">
    <location>
        <begin position="1413"/>
        <end position="1432"/>
    </location>
</feature>
<dbReference type="SMART" id="SM00438">
    <property type="entry name" value="ZnF_NFX"/>
    <property type="match status" value="3"/>
</dbReference>
<proteinExistence type="predicted"/>
<dbReference type="GO" id="GO:0031048">
    <property type="term" value="P:regulatory ncRNA-mediated heterochromatin formation"/>
    <property type="evidence" value="ECO:0007669"/>
    <property type="project" value="TreeGrafter"/>
</dbReference>
<keyword evidence="1" id="KW-0479">Metal-binding</keyword>
<organism evidence="9 10">
    <name type="scientific">Ascobolus immersus RN42</name>
    <dbReference type="NCBI Taxonomy" id="1160509"/>
    <lineage>
        <taxon>Eukaryota</taxon>
        <taxon>Fungi</taxon>
        <taxon>Dikarya</taxon>
        <taxon>Ascomycota</taxon>
        <taxon>Pezizomycotina</taxon>
        <taxon>Pezizomycetes</taxon>
        <taxon>Pezizales</taxon>
        <taxon>Ascobolaceae</taxon>
        <taxon>Ascobolus</taxon>
    </lineage>
</organism>
<evidence type="ECO:0000259" key="8">
    <source>
        <dbReference type="SMART" id="SM00438"/>
    </source>
</evidence>
<dbReference type="PANTHER" id="PTHR10887:SF445">
    <property type="entry name" value="NFX1-TYPE ZINC FINGER-CONTAINING PROTEIN 1"/>
    <property type="match status" value="1"/>
</dbReference>
<dbReference type="InterPro" id="IPR041679">
    <property type="entry name" value="DNA2/NAM7-like_C"/>
</dbReference>
<keyword evidence="6" id="KW-0175">Coiled coil</keyword>
<dbReference type="InterPro" id="IPR045055">
    <property type="entry name" value="DNA2/NAM7-like"/>
</dbReference>
<dbReference type="Pfam" id="PF13087">
    <property type="entry name" value="AAA_12"/>
    <property type="match status" value="1"/>
</dbReference>
<dbReference type="Proteomes" id="UP000275078">
    <property type="component" value="Unassembled WGS sequence"/>
</dbReference>
<feature type="domain" description="NF-X1-type" evidence="8">
    <location>
        <begin position="1288"/>
        <end position="1305"/>
    </location>
</feature>
<dbReference type="InterPro" id="IPR000967">
    <property type="entry name" value="Znf_NFX1"/>
</dbReference>
<accession>A0A3N4IP10</accession>
<dbReference type="OrthoDB" id="2423195at2759"/>
<feature type="coiled-coil region" evidence="6">
    <location>
        <begin position="738"/>
        <end position="765"/>
    </location>
</feature>
<feature type="region of interest" description="Disordered" evidence="7">
    <location>
        <begin position="1"/>
        <end position="38"/>
    </location>
</feature>
<dbReference type="InterPro" id="IPR047187">
    <property type="entry name" value="SF1_C_Upf1"/>
</dbReference>
<dbReference type="InterPro" id="IPR027417">
    <property type="entry name" value="P-loop_NTPase"/>
</dbReference>
<dbReference type="FunFam" id="3.40.50.300:FF:001660">
    <property type="entry name" value="NF-X1 finger and helicase protein, putative"/>
    <property type="match status" value="1"/>
</dbReference>
<dbReference type="SUPFAM" id="SSF52540">
    <property type="entry name" value="P-loop containing nucleoside triphosphate hydrolases"/>
    <property type="match status" value="1"/>
</dbReference>
<protein>
    <submittedName>
        <fullName evidence="9">P-loop containing nucleoside triphosphate hydrolase protein</fullName>
    </submittedName>
</protein>
<dbReference type="GO" id="GO:0004386">
    <property type="term" value="F:helicase activity"/>
    <property type="evidence" value="ECO:0007669"/>
    <property type="project" value="InterPro"/>
</dbReference>
<dbReference type="STRING" id="1160509.A0A3N4IP10"/>
<evidence type="ECO:0000256" key="2">
    <source>
        <dbReference type="ARBA" id="ARBA00022737"/>
    </source>
</evidence>
<dbReference type="InterPro" id="IPR041677">
    <property type="entry name" value="DNA2/NAM7_AAA_11"/>
</dbReference>
<evidence type="ECO:0000256" key="4">
    <source>
        <dbReference type="ARBA" id="ARBA00022806"/>
    </source>
</evidence>
<keyword evidence="9" id="KW-0378">Hydrolase</keyword>
<name>A0A3N4IP10_ASCIM</name>
<dbReference type="PANTHER" id="PTHR10887">
    <property type="entry name" value="DNA2/NAM7 HELICASE FAMILY"/>
    <property type="match status" value="1"/>
</dbReference>